<gene>
    <name evidence="1" type="ORF">HHI36_011159</name>
</gene>
<accession>A0ABD2MLS0</accession>
<dbReference type="EMBL" id="JABFTP020000001">
    <property type="protein sequence ID" value="KAL3267011.1"/>
    <property type="molecule type" value="Genomic_DNA"/>
</dbReference>
<protein>
    <submittedName>
        <fullName evidence="1">Uncharacterized protein</fullName>
    </submittedName>
</protein>
<dbReference type="AlphaFoldDB" id="A0ABD2MLS0"/>
<keyword evidence="2" id="KW-1185">Reference proteome</keyword>
<comment type="caution">
    <text evidence="1">The sequence shown here is derived from an EMBL/GenBank/DDBJ whole genome shotgun (WGS) entry which is preliminary data.</text>
</comment>
<reference evidence="1 2" key="1">
    <citation type="journal article" date="2021" name="BMC Biol.">
        <title>Horizontally acquired antibacterial genes associated with adaptive radiation of ladybird beetles.</title>
        <authorList>
            <person name="Li H.S."/>
            <person name="Tang X.F."/>
            <person name="Huang Y.H."/>
            <person name="Xu Z.Y."/>
            <person name="Chen M.L."/>
            <person name="Du X.Y."/>
            <person name="Qiu B.Y."/>
            <person name="Chen P.T."/>
            <person name="Zhang W."/>
            <person name="Slipinski A."/>
            <person name="Escalona H.E."/>
            <person name="Waterhouse R.M."/>
            <person name="Zwick A."/>
            <person name="Pang H."/>
        </authorList>
    </citation>
    <scope>NUCLEOTIDE SEQUENCE [LARGE SCALE GENOMIC DNA]</scope>
    <source>
        <strain evidence="1">SYSU2018</strain>
    </source>
</reference>
<organism evidence="1 2">
    <name type="scientific">Cryptolaemus montrouzieri</name>
    <dbReference type="NCBI Taxonomy" id="559131"/>
    <lineage>
        <taxon>Eukaryota</taxon>
        <taxon>Metazoa</taxon>
        <taxon>Ecdysozoa</taxon>
        <taxon>Arthropoda</taxon>
        <taxon>Hexapoda</taxon>
        <taxon>Insecta</taxon>
        <taxon>Pterygota</taxon>
        <taxon>Neoptera</taxon>
        <taxon>Endopterygota</taxon>
        <taxon>Coleoptera</taxon>
        <taxon>Polyphaga</taxon>
        <taxon>Cucujiformia</taxon>
        <taxon>Coccinelloidea</taxon>
        <taxon>Coccinellidae</taxon>
        <taxon>Scymninae</taxon>
        <taxon>Scymnini</taxon>
        <taxon>Cryptolaemus</taxon>
    </lineage>
</organism>
<dbReference type="Proteomes" id="UP001516400">
    <property type="component" value="Unassembled WGS sequence"/>
</dbReference>
<sequence>MLVAESSIPKVIRQSNVTSQNFNDWCFYDGLTVDVSKTHYMRFLPRNASIDSSFLIKAHGVIIAAADTFKLLGTTLDPKLSWEEHISLLACKLSMAAFAFRYLRDVVSLGVLNLM</sequence>
<name>A0ABD2MLS0_9CUCU</name>
<evidence type="ECO:0000313" key="1">
    <source>
        <dbReference type="EMBL" id="KAL3267011.1"/>
    </source>
</evidence>
<evidence type="ECO:0000313" key="2">
    <source>
        <dbReference type="Proteomes" id="UP001516400"/>
    </source>
</evidence>
<proteinExistence type="predicted"/>